<organism evidence="1 2">
    <name type="scientific">Stenotrophomonas indicatrix</name>
    <dbReference type="NCBI Taxonomy" id="2045451"/>
    <lineage>
        <taxon>Bacteria</taxon>
        <taxon>Pseudomonadati</taxon>
        <taxon>Pseudomonadota</taxon>
        <taxon>Gammaproteobacteria</taxon>
        <taxon>Lysobacterales</taxon>
        <taxon>Lysobacteraceae</taxon>
        <taxon>Stenotrophomonas</taxon>
    </lineage>
</organism>
<dbReference type="RefSeq" id="WP_080149302.1">
    <property type="nucleotide sequence ID" value="NZ_JAUKNQ010000010.1"/>
</dbReference>
<sequence>MTLMSALLLSTLLQSGAGLMPDPDRPSPFPASDSEADISAKVAELRAFFGSSEQDTRNTVATAQQRALIERLEARHAARLAGIWVDNDPGWHVVVRLTGDEPVADEVHGGADGPQYVHFRTGAALTEAEMQRRMRAQHPWIRSQIPHLDALALDVRTGELVLDVEEGHEARATVTTVRDHLEAQLGFPVRVRWQPASSQRYPP</sequence>
<evidence type="ECO:0000313" key="1">
    <source>
        <dbReference type="EMBL" id="SLM24014.1"/>
    </source>
</evidence>
<accession>A0A1W1GXQ1</accession>
<reference evidence="2" key="1">
    <citation type="submission" date="2016-10" db="EMBL/GenBank/DDBJ databases">
        <authorList>
            <person name="Varghese N."/>
        </authorList>
    </citation>
    <scope>NUCLEOTIDE SEQUENCE [LARGE SCALE GENOMIC DNA]</scope>
    <source>
        <strain evidence="2">92MFCol6.1</strain>
    </source>
</reference>
<gene>
    <name evidence="1" type="ORF">SAMN04488690_1730</name>
</gene>
<dbReference type="AlphaFoldDB" id="A0A1W1GXQ1"/>
<name>A0A1W1GXQ1_9GAMM</name>
<proteinExistence type="predicted"/>
<dbReference type="Proteomes" id="UP000191133">
    <property type="component" value="Unassembled WGS sequence"/>
</dbReference>
<protein>
    <submittedName>
        <fullName evidence="1">Uncharacterized protein</fullName>
    </submittedName>
</protein>
<dbReference type="EMBL" id="FWEU01000002">
    <property type="protein sequence ID" value="SLM24014.1"/>
    <property type="molecule type" value="Genomic_DNA"/>
</dbReference>
<evidence type="ECO:0000313" key="2">
    <source>
        <dbReference type="Proteomes" id="UP000191133"/>
    </source>
</evidence>